<gene>
    <name evidence="12" type="ORF">SLS53_006340</name>
</gene>
<dbReference type="Proteomes" id="UP001320245">
    <property type="component" value="Unassembled WGS sequence"/>
</dbReference>
<keyword evidence="8" id="KW-0472">Membrane</keyword>
<organism evidence="12 13">
    <name type="scientific">Cytospora paraplurivora</name>
    <dbReference type="NCBI Taxonomy" id="2898453"/>
    <lineage>
        <taxon>Eukaryota</taxon>
        <taxon>Fungi</taxon>
        <taxon>Dikarya</taxon>
        <taxon>Ascomycota</taxon>
        <taxon>Pezizomycotina</taxon>
        <taxon>Sordariomycetes</taxon>
        <taxon>Sordariomycetidae</taxon>
        <taxon>Diaporthales</taxon>
        <taxon>Cytosporaceae</taxon>
        <taxon>Cytospora</taxon>
    </lineage>
</organism>
<dbReference type="GO" id="GO:0044284">
    <property type="term" value="C:mitochondrial crista junction"/>
    <property type="evidence" value="ECO:0007669"/>
    <property type="project" value="InterPro"/>
</dbReference>
<protein>
    <recommendedName>
        <fullName evidence="4 11">MICOS complex subunit MIC12</fullName>
    </recommendedName>
    <alternativeName>
        <fullName evidence="10 11">Altered inheritance of mitochondria protein 5, mitochondrial</fullName>
    </alternativeName>
    <alternativeName>
        <fullName evidence="9 11">Found in mitochondrial proteome protein 51</fullName>
    </alternativeName>
</protein>
<evidence type="ECO:0000256" key="1">
    <source>
        <dbReference type="ARBA" id="ARBA00002689"/>
    </source>
</evidence>
<comment type="subunit">
    <text evidence="11">Component of the mitochondrial contact site and cristae organizing system (MICOS) complex.</text>
</comment>
<keyword evidence="11" id="KW-0999">Mitochondrion inner membrane</keyword>
<keyword evidence="6" id="KW-1133">Transmembrane helix</keyword>
<comment type="similarity">
    <text evidence="3 11">Belongs to the MICOS complex subunit Mic12 family.</text>
</comment>
<evidence type="ECO:0000256" key="7">
    <source>
        <dbReference type="ARBA" id="ARBA00023128"/>
    </source>
</evidence>
<reference evidence="12 13" key="1">
    <citation type="journal article" date="2023" name="PLoS ONE">
        <title>Cytospora paraplurivora sp. nov. isolated from orchards with fruit tree decline syndrome in Ontario, Canada.</title>
        <authorList>
            <person name="Ilyukhin E."/>
            <person name="Nguyen H.D.T."/>
            <person name="Castle A.J."/>
            <person name="Ellouze W."/>
        </authorList>
    </citation>
    <scope>NUCLEOTIDE SEQUENCE [LARGE SCALE GENOMIC DNA]</scope>
    <source>
        <strain evidence="12 13">FDS-564</strain>
    </source>
</reference>
<dbReference type="Pfam" id="PF17050">
    <property type="entry name" value="AIM5"/>
    <property type="match status" value="1"/>
</dbReference>
<accession>A0AAN9U5R0</accession>
<proteinExistence type="inferred from homology"/>
<comment type="subcellular location">
    <subcellularLocation>
        <location evidence="2">Membrane</location>
    </subcellularLocation>
    <subcellularLocation>
        <location evidence="11">Mitochondrion inner membrane</location>
        <topology evidence="11">Single-pass membrane protein</topology>
    </subcellularLocation>
</comment>
<dbReference type="InterPro" id="IPR031463">
    <property type="entry name" value="Mic12"/>
</dbReference>
<comment type="caution">
    <text evidence="12">The sequence shown here is derived from an EMBL/GenBank/DDBJ whole genome shotgun (WGS) entry which is preliminary data.</text>
</comment>
<evidence type="ECO:0000256" key="3">
    <source>
        <dbReference type="ARBA" id="ARBA00009188"/>
    </source>
</evidence>
<name>A0AAN9U5R0_9PEZI</name>
<keyword evidence="5" id="KW-0812">Transmembrane</keyword>
<keyword evidence="7 11" id="KW-0496">Mitochondrion</keyword>
<evidence type="ECO:0000256" key="2">
    <source>
        <dbReference type="ARBA" id="ARBA00004370"/>
    </source>
</evidence>
<evidence type="ECO:0000256" key="6">
    <source>
        <dbReference type="ARBA" id="ARBA00022989"/>
    </source>
</evidence>
<evidence type="ECO:0000256" key="10">
    <source>
        <dbReference type="ARBA" id="ARBA00032985"/>
    </source>
</evidence>
<dbReference type="GO" id="GO:0061617">
    <property type="term" value="C:MICOS complex"/>
    <property type="evidence" value="ECO:0007669"/>
    <property type="project" value="UniProtKB-UniRule"/>
</dbReference>
<evidence type="ECO:0000256" key="9">
    <source>
        <dbReference type="ARBA" id="ARBA00032159"/>
    </source>
</evidence>
<dbReference type="GO" id="GO:0042407">
    <property type="term" value="P:cristae formation"/>
    <property type="evidence" value="ECO:0007669"/>
    <property type="project" value="InterPro"/>
</dbReference>
<evidence type="ECO:0000256" key="4">
    <source>
        <dbReference type="ARBA" id="ARBA00018170"/>
    </source>
</evidence>
<dbReference type="EMBL" id="JAJSPL020000027">
    <property type="protein sequence ID" value="KAK7737962.1"/>
    <property type="molecule type" value="Genomic_DNA"/>
</dbReference>
<dbReference type="AlphaFoldDB" id="A0AAN9U5R0"/>
<keyword evidence="13" id="KW-1185">Reference proteome</keyword>
<evidence type="ECO:0000313" key="13">
    <source>
        <dbReference type="Proteomes" id="UP001320245"/>
    </source>
</evidence>
<comment type="function">
    <text evidence="1 11">Component of the MICOS complex, a large protein complex of the mitochondrial inner membrane that plays crucial roles in the maintenance of crista junctions, inner membrane architecture, and formation of contact sites to the outer membrane.</text>
</comment>
<sequence length="278" mass="30421">MGFTTGFTGGVTLVLGISYLTLQSHRRTRERQAETLRANAYVLNSLSYVPATAPPPKTIAEEIALLEQQQELLARAERQQNRGVRGALTRDGADSFLEKAKEKWNSEIEGAVRWATTKDWIAAREDAEDTAARIWARATGGEQPAQTAGRAGGLIAERAAAATVAARGAAEHASARTGEVAHERAAEVKEAATSIWERGFRKSKEVAGKAKQAVERAEQIVQDKALEFKAAEADSSVERVLQQRYEGKDGVFSKSVEELLEERYKPMVEQDNSKLRGL</sequence>
<evidence type="ECO:0000256" key="11">
    <source>
        <dbReference type="RuleBase" id="RU363010"/>
    </source>
</evidence>
<evidence type="ECO:0000313" key="12">
    <source>
        <dbReference type="EMBL" id="KAK7737962.1"/>
    </source>
</evidence>
<evidence type="ECO:0000256" key="8">
    <source>
        <dbReference type="ARBA" id="ARBA00023136"/>
    </source>
</evidence>
<evidence type="ECO:0000256" key="5">
    <source>
        <dbReference type="ARBA" id="ARBA00022692"/>
    </source>
</evidence>